<dbReference type="CDD" id="cd00088">
    <property type="entry name" value="HPT"/>
    <property type="match status" value="1"/>
</dbReference>
<dbReference type="Pfam" id="PF01627">
    <property type="entry name" value="Hpt"/>
    <property type="match status" value="1"/>
</dbReference>
<dbReference type="STRING" id="443144.GM21_1079"/>
<evidence type="ECO:0000256" key="2">
    <source>
        <dbReference type="SAM" id="MobiDB-lite"/>
    </source>
</evidence>
<accession>C6E2J4</accession>
<dbReference type="InterPro" id="IPR036641">
    <property type="entry name" value="HPT_dom_sf"/>
</dbReference>
<dbReference type="OrthoDB" id="5378360at2"/>
<gene>
    <name evidence="5" type="ordered locus">GM21_1079</name>
</gene>
<evidence type="ECO:0000259" key="4">
    <source>
        <dbReference type="PROSITE" id="PS50894"/>
    </source>
</evidence>
<sequence length="384" mass="41163">MLRRFRDLSIRRKLLAILLLTSAVVLSLVSTAFVITEATGFRSGMQTELSALAEIVGSNSSAAVAFNDRKSAADTLAALRAKPYILTALVVLKDHSLFASYVAPGATLRDLGFIDGSGESARVDDRKLRVESARASFPLALGDHIFGISPIILDGQQLGTVVVLSDSTALKHRLKPFFLMLAGVLLGALSLVYFLAAKLQRIISEPDSHLAQVMKAVSTDKSYNLRARNQQGNDELGTLIDGCNEMLSGAAPTAEAAASPVETAPAGEGGDTSPPPVFDRAGLLYRVGDPEFIGVFVEKYLASTEQLLGLLRQAIADGDQDGMHLHSHSIKGAAASIGAEVMRSIAFEMEKKGAQQEDVEGMTRLYQDLEEAFDEFRREAAQPE</sequence>
<protein>
    <submittedName>
        <fullName evidence="5">Hpt protein</fullName>
    </submittedName>
</protein>
<dbReference type="KEGG" id="gem:GM21_1079"/>
<dbReference type="EMBL" id="CP001661">
    <property type="protein sequence ID" value="ACT17140.1"/>
    <property type="molecule type" value="Genomic_DNA"/>
</dbReference>
<dbReference type="Pfam" id="PF17152">
    <property type="entry name" value="CHASE8"/>
    <property type="match status" value="1"/>
</dbReference>
<dbReference type="InterPro" id="IPR008207">
    <property type="entry name" value="Sig_transdc_His_kin_Hpt_dom"/>
</dbReference>
<dbReference type="SUPFAM" id="SSF47226">
    <property type="entry name" value="Histidine-containing phosphotransfer domain, HPT domain"/>
    <property type="match status" value="1"/>
</dbReference>
<keyword evidence="3" id="KW-1133">Transmembrane helix</keyword>
<proteinExistence type="predicted"/>
<dbReference type="Gene3D" id="6.10.340.10">
    <property type="match status" value="1"/>
</dbReference>
<dbReference type="AlphaFoldDB" id="C6E2J4"/>
<evidence type="ECO:0000256" key="3">
    <source>
        <dbReference type="SAM" id="Phobius"/>
    </source>
</evidence>
<dbReference type="eggNOG" id="COG4251">
    <property type="taxonomic scope" value="Bacteria"/>
</dbReference>
<keyword evidence="1" id="KW-0597">Phosphoprotein</keyword>
<keyword evidence="3" id="KW-0472">Membrane</keyword>
<feature type="domain" description="HPt" evidence="4">
    <location>
        <begin position="289"/>
        <end position="383"/>
    </location>
</feature>
<name>C6E2J4_GEOSM</name>
<feature type="region of interest" description="Disordered" evidence="2">
    <location>
        <begin position="254"/>
        <end position="275"/>
    </location>
</feature>
<dbReference type="Gene3D" id="1.20.120.160">
    <property type="entry name" value="HPT domain"/>
    <property type="match status" value="1"/>
</dbReference>
<keyword evidence="3" id="KW-0812">Transmembrane</keyword>
<feature type="compositionally biased region" description="Low complexity" evidence="2">
    <location>
        <begin position="254"/>
        <end position="266"/>
    </location>
</feature>
<evidence type="ECO:0000313" key="5">
    <source>
        <dbReference type="EMBL" id="ACT17140.1"/>
    </source>
</evidence>
<dbReference type="HOGENOM" id="CLU_719160_0_0_7"/>
<dbReference type="GO" id="GO:0000160">
    <property type="term" value="P:phosphorelay signal transduction system"/>
    <property type="evidence" value="ECO:0007669"/>
    <property type="project" value="InterPro"/>
</dbReference>
<reference evidence="5" key="1">
    <citation type="submission" date="2009-07" db="EMBL/GenBank/DDBJ databases">
        <title>Complete sequence of Geobacter sp. M21.</title>
        <authorList>
            <consortium name="US DOE Joint Genome Institute"/>
            <person name="Lucas S."/>
            <person name="Copeland A."/>
            <person name="Lapidus A."/>
            <person name="Glavina del Rio T."/>
            <person name="Dalin E."/>
            <person name="Tice H."/>
            <person name="Bruce D."/>
            <person name="Goodwin L."/>
            <person name="Pitluck S."/>
            <person name="Saunders E."/>
            <person name="Brettin T."/>
            <person name="Detter J.C."/>
            <person name="Han C."/>
            <person name="Larimer F."/>
            <person name="Land M."/>
            <person name="Hauser L."/>
            <person name="Kyrpides N."/>
            <person name="Ovchinnikova G."/>
            <person name="Lovley D."/>
        </authorList>
    </citation>
    <scope>NUCLEOTIDE SEQUENCE [LARGE SCALE GENOMIC DNA]</scope>
    <source>
        <strain evidence="5">M21</strain>
    </source>
</reference>
<organism evidence="5">
    <name type="scientific">Geobacter sp. (strain M21)</name>
    <dbReference type="NCBI Taxonomy" id="443144"/>
    <lineage>
        <taxon>Bacteria</taxon>
        <taxon>Pseudomonadati</taxon>
        <taxon>Thermodesulfobacteriota</taxon>
        <taxon>Desulfuromonadia</taxon>
        <taxon>Geobacterales</taxon>
        <taxon>Geobacteraceae</taxon>
        <taxon>Geobacter</taxon>
    </lineage>
</organism>
<dbReference type="InterPro" id="IPR033417">
    <property type="entry name" value="CHASE8"/>
</dbReference>
<evidence type="ECO:0000256" key="1">
    <source>
        <dbReference type="PROSITE-ProRule" id="PRU00110"/>
    </source>
</evidence>
<dbReference type="PROSITE" id="PS50894">
    <property type="entry name" value="HPT"/>
    <property type="match status" value="1"/>
</dbReference>
<dbReference type="GO" id="GO:0004672">
    <property type="term" value="F:protein kinase activity"/>
    <property type="evidence" value="ECO:0007669"/>
    <property type="project" value="UniProtKB-ARBA"/>
</dbReference>
<feature type="modified residue" description="Phosphohistidine" evidence="1">
    <location>
        <position position="328"/>
    </location>
</feature>
<feature type="transmembrane region" description="Helical" evidence="3">
    <location>
        <begin position="177"/>
        <end position="196"/>
    </location>
</feature>